<dbReference type="PROSITE" id="PS51352">
    <property type="entry name" value="THIOREDOXIN_2"/>
    <property type="match status" value="1"/>
</dbReference>
<dbReference type="PROSITE" id="PS00194">
    <property type="entry name" value="THIOREDOXIN_1"/>
    <property type="match status" value="1"/>
</dbReference>
<dbReference type="CDD" id="cd02966">
    <property type="entry name" value="TlpA_like_family"/>
    <property type="match status" value="1"/>
</dbReference>
<dbReference type="InterPro" id="IPR013766">
    <property type="entry name" value="Thioredoxin_domain"/>
</dbReference>
<dbReference type="InterPro" id="IPR017937">
    <property type="entry name" value="Thioredoxin_CS"/>
</dbReference>
<dbReference type="GO" id="GO:0030313">
    <property type="term" value="C:cell envelope"/>
    <property type="evidence" value="ECO:0007669"/>
    <property type="project" value="UniProtKB-SubCell"/>
</dbReference>
<dbReference type="GO" id="GO:0016491">
    <property type="term" value="F:oxidoreductase activity"/>
    <property type="evidence" value="ECO:0007669"/>
    <property type="project" value="InterPro"/>
</dbReference>
<comment type="subcellular location">
    <subcellularLocation>
        <location evidence="1">Cell envelope</location>
    </subcellularLocation>
</comment>
<evidence type="ECO:0000313" key="6">
    <source>
        <dbReference type="Proteomes" id="UP000019402"/>
    </source>
</evidence>
<comment type="caution">
    <text evidence="5">The sequence shown here is derived from an EMBL/GenBank/DDBJ whole genome shotgun (WGS) entry which is preliminary data.</text>
</comment>
<dbReference type="InterPro" id="IPR050553">
    <property type="entry name" value="Thioredoxin_ResA/DsbE_sf"/>
</dbReference>
<proteinExistence type="predicted"/>
<dbReference type="OrthoDB" id="9794348at2"/>
<evidence type="ECO:0000313" key="5">
    <source>
        <dbReference type="EMBL" id="GAF03115.1"/>
    </source>
</evidence>
<dbReference type="AlphaFoldDB" id="W7XXG2"/>
<dbReference type="InterPro" id="IPR036249">
    <property type="entry name" value="Thioredoxin-like_sf"/>
</dbReference>
<reference evidence="5 6" key="1">
    <citation type="journal article" date="2014" name="Genome Announc.">
        <title>Draft Genome Sequence of Cytophaga fermentans JCM 21142T, a Facultative Anaerobe Isolated from Marine Mud.</title>
        <authorList>
            <person name="Starns D."/>
            <person name="Oshima K."/>
            <person name="Suda W."/>
            <person name="Iino T."/>
            <person name="Yuki M."/>
            <person name="Inoue J."/>
            <person name="Kitamura K."/>
            <person name="Iida T."/>
            <person name="Darby A."/>
            <person name="Hattori M."/>
            <person name="Ohkuma M."/>
        </authorList>
    </citation>
    <scope>NUCLEOTIDE SEQUENCE [LARGE SCALE GENOMIC DNA]</scope>
    <source>
        <strain evidence="5 6">JCM 21142</strain>
    </source>
</reference>
<dbReference type="RefSeq" id="WP_044212723.1">
    <property type="nucleotide sequence ID" value="NZ_BAMD01000018.1"/>
</dbReference>
<feature type="domain" description="Thioredoxin" evidence="4">
    <location>
        <begin position="35"/>
        <end position="175"/>
    </location>
</feature>
<organism evidence="5 6">
    <name type="scientific">Saccharicrinis fermentans DSM 9555 = JCM 21142</name>
    <dbReference type="NCBI Taxonomy" id="869213"/>
    <lineage>
        <taxon>Bacteria</taxon>
        <taxon>Pseudomonadati</taxon>
        <taxon>Bacteroidota</taxon>
        <taxon>Bacteroidia</taxon>
        <taxon>Marinilabiliales</taxon>
        <taxon>Marinilabiliaceae</taxon>
        <taxon>Saccharicrinis</taxon>
    </lineage>
</organism>
<dbReference type="Proteomes" id="UP000019402">
    <property type="component" value="Unassembled WGS sequence"/>
</dbReference>
<keyword evidence="6" id="KW-1185">Reference proteome</keyword>
<dbReference type="Gene3D" id="3.40.30.10">
    <property type="entry name" value="Glutaredoxin"/>
    <property type="match status" value="1"/>
</dbReference>
<keyword evidence="2" id="KW-0201">Cytochrome c-type biogenesis</keyword>
<dbReference type="eggNOG" id="COG0526">
    <property type="taxonomic scope" value="Bacteria"/>
</dbReference>
<sequence length="176" mass="20012">MVKINKLFTIKLLALGFIWAVLVSECLAQDSASLVKVDDDMPSFVLKSTSGHVNSVDLKGKVVLINFFATWCPPCMKELPYIKSRIADKYQERQDFVLLVVGREHSQKEMDQFKANKFDLPLYPDPQRAVYGKFAINTIPRNYIVDKAGKVVYASTGFAPDEFEKMLQVLERSLEN</sequence>
<gene>
    <name evidence="5" type="ORF">JCM21142_41774</name>
</gene>
<accession>W7XXG2</accession>
<evidence type="ECO:0000256" key="3">
    <source>
        <dbReference type="ARBA" id="ARBA00023284"/>
    </source>
</evidence>
<dbReference type="EMBL" id="BAMD01000018">
    <property type="protein sequence ID" value="GAF03115.1"/>
    <property type="molecule type" value="Genomic_DNA"/>
</dbReference>
<dbReference type="PANTHER" id="PTHR42852">
    <property type="entry name" value="THIOL:DISULFIDE INTERCHANGE PROTEIN DSBE"/>
    <property type="match status" value="1"/>
</dbReference>
<evidence type="ECO:0000256" key="2">
    <source>
        <dbReference type="ARBA" id="ARBA00022748"/>
    </source>
</evidence>
<evidence type="ECO:0000256" key="1">
    <source>
        <dbReference type="ARBA" id="ARBA00004196"/>
    </source>
</evidence>
<evidence type="ECO:0000259" key="4">
    <source>
        <dbReference type="PROSITE" id="PS51352"/>
    </source>
</evidence>
<dbReference type="Pfam" id="PF08534">
    <property type="entry name" value="Redoxin"/>
    <property type="match status" value="1"/>
</dbReference>
<name>W7XXG2_9BACT</name>
<dbReference type="InterPro" id="IPR013740">
    <property type="entry name" value="Redoxin"/>
</dbReference>
<dbReference type="GO" id="GO:0017004">
    <property type="term" value="P:cytochrome complex assembly"/>
    <property type="evidence" value="ECO:0007669"/>
    <property type="project" value="UniProtKB-KW"/>
</dbReference>
<keyword evidence="3" id="KW-0676">Redox-active center</keyword>
<protein>
    <submittedName>
        <fullName evidence="5">Thiol-disulfide oxidoreductase ResA</fullName>
    </submittedName>
</protein>
<dbReference type="STRING" id="869213.GCA_000517085_02553"/>
<dbReference type="SUPFAM" id="SSF52833">
    <property type="entry name" value="Thioredoxin-like"/>
    <property type="match status" value="1"/>
</dbReference>
<dbReference type="PANTHER" id="PTHR42852:SF17">
    <property type="entry name" value="THIOREDOXIN-LIKE PROTEIN HI_1115"/>
    <property type="match status" value="1"/>
</dbReference>